<evidence type="ECO:0000313" key="9">
    <source>
        <dbReference type="Proteomes" id="UP000248889"/>
    </source>
</evidence>
<dbReference type="GO" id="GO:0005886">
    <property type="term" value="C:plasma membrane"/>
    <property type="evidence" value="ECO:0007669"/>
    <property type="project" value="UniProtKB-SubCell"/>
</dbReference>
<feature type="transmembrane region" description="Helical" evidence="6">
    <location>
        <begin position="331"/>
        <end position="350"/>
    </location>
</feature>
<feature type="domain" description="Major facilitator superfamily (MFS) profile" evidence="7">
    <location>
        <begin position="1"/>
        <end position="179"/>
    </location>
</feature>
<accession>A0A2X0K3E2</accession>
<dbReference type="EMBL" id="QKYN01000136">
    <property type="protein sequence ID" value="RAG81850.1"/>
    <property type="molecule type" value="Genomic_DNA"/>
</dbReference>
<dbReference type="AlphaFoldDB" id="A0A2X0K3E2"/>
<dbReference type="InterPro" id="IPR020846">
    <property type="entry name" value="MFS_dom"/>
</dbReference>
<gene>
    <name evidence="8" type="ORF">DN069_30820</name>
</gene>
<feature type="transmembrane region" description="Helical" evidence="6">
    <location>
        <begin position="291"/>
        <end position="310"/>
    </location>
</feature>
<evidence type="ECO:0000256" key="3">
    <source>
        <dbReference type="ARBA" id="ARBA00022692"/>
    </source>
</evidence>
<keyword evidence="3 6" id="KW-0812">Transmembrane</keyword>
<evidence type="ECO:0000256" key="5">
    <source>
        <dbReference type="ARBA" id="ARBA00023136"/>
    </source>
</evidence>
<feature type="transmembrane region" description="Helical" evidence="6">
    <location>
        <begin position="238"/>
        <end position="259"/>
    </location>
</feature>
<reference evidence="8 9" key="1">
    <citation type="submission" date="2018-06" db="EMBL/GenBank/DDBJ databases">
        <title>Streptacidiphilus pinicola sp. nov., isolated from pine grove soil.</title>
        <authorList>
            <person name="Roh S.G."/>
            <person name="Park S."/>
            <person name="Kim M.-K."/>
            <person name="Yun B.-R."/>
            <person name="Park J."/>
            <person name="Kim M.J."/>
            <person name="Kim Y.S."/>
            <person name="Kim S.B."/>
        </authorList>
    </citation>
    <scope>NUCLEOTIDE SEQUENCE [LARGE SCALE GENOMIC DNA]</scope>
    <source>
        <strain evidence="8 9">MMS16-CNU450</strain>
    </source>
</reference>
<dbReference type="Pfam" id="PF07690">
    <property type="entry name" value="MFS_1"/>
    <property type="match status" value="1"/>
</dbReference>
<evidence type="ECO:0000256" key="2">
    <source>
        <dbReference type="ARBA" id="ARBA00022475"/>
    </source>
</evidence>
<dbReference type="SUPFAM" id="SSF103473">
    <property type="entry name" value="MFS general substrate transporter"/>
    <property type="match status" value="1"/>
</dbReference>
<keyword evidence="9" id="KW-1185">Reference proteome</keyword>
<feature type="transmembrane region" description="Helical" evidence="6">
    <location>
        <begin position="197"/>
        <end position="218"/>
    </location>
</feature>
<dbReference type="InterPro" id="IPR036259">
    <property type="entry name" value="MFS_trans_sf"/>
</dbReference>
<dbReference type="Gene3D" id="1.20.1250.20">
    <property type="entry name" value="MFS general substrate transporter like domains"/>
    <property type="match status" value="1"/>
</dbReference>
<dbReference type="CDD" id="cd06173">
    <property type="entry name" value="MFS_MefA_like"/>
    <property type="match status" value="1"/>
</dbReference>
<evidence type="ECO:0000256" key="4">
    <source>
        <dbReference type="ARBA" id="ARBA00022989"/>
    </source>
</evidence>
<dbReference type="PROSITE" id="PS50850">
    <property type="entry name" value="MFS"/>
    <property type="match status" value="1"/>
</dbReference>
<feature type="transmembrane region" description="Helical" evidence="6">
    <location>
        <begin position="356"/>
        <end position="375"/>
    </location>
</feature>
<evidence type="ECO:0000313" key="8">
    <source>
        <dbReference type="EMBL" id="RAG81850.1"/>
    </source>
</evidence>
<comment type="subcellular location">
    <subcellularLocation>
        <location evidence="1">Cell membrane</location>
        <topology evidence="1">Multi-pass membrane protein</topology>
    </subcellularLocation>
</comment>
<sequence length="389" mass="39006">MLRLRDLAARVVDGGGRRGLRRPRRWGRPGALGLVLAAVPVTQLALLLLGGVLADRFGPRRIMLLGDALRCIAQAALAWSVLTGHAALWVFLGAAAVRGLGESLFNPGLGSLVVHVVPGERRGDANVLLGFAQSAARVVGPAAAGALIAVGGPGLVLAVDAATYLGSVLALALLHAEPKPGQQASLLGSLAEGWSAFASRPWLVASTVQFVCINFLVWGPFLVLGPTLAHQQPGGARAWGLIMSAYGVGALLGGLAALGRRPTRPLVVATLATVGYGAPCALFALGAPTPLLAAGATLAGVGSTVSAALTDTTTQRLTPVGVLARVRTFQTFGAFSLGPAALALAGPAAAALGARPVLACGAAVAAASAAAVLLVPSVRAVDGRDDDRP</sequence>
<dbReference type="PANTHER" id="PTHR23513">
    <property type="entry name" value="INTEGRAL MEMBRANE EFFLUX PROTEIN-RELATED"/>
    <property type="match status" value="1"/>
</dbReference>
<evidence type="ECO:0000256" key="6">
    <source>
        <dbReference type="SAM" id="Phobius"/>
    </source>
</evidence>
<dbReference type="OrthoDB" id="4528313at2"/>
<feature type="transmembrane region" description="Helical" evidence="6">
    <location>
        <begin position="31"/>
        <end position="54"/>
    </location>
</feature>
<feature type="transmembrane region" description="Helical" evidence="6">
    <location>
        <begin position="75"/>
        <end position="97"/>
    </location>
</feature>
<dbReference type="Proteomes" id="UP000248889">
    <property type="component" value="Unassembled WGS sequence"/>
</dbReference>
<evidence type="ECO:0000259" key="7">
    <source>
        <dbReference type="PROSITE" id="PS50850"/>
    </source>
</evidence>
<protein>
    <submittedName>
        <fullName evidence="8">MFS transporter</fullName>
    </submittedName>
</protein>
<keyword evidence="4 6" id="KW-1133">Transmembrane helix</keyword>
<evidence type="ECO:0000256" key="1">
    <source>
        <dbReference type="ARBA" id="ARBA00004651"/>
    </source>
</evidence>
<dbReference type="GO" id="GO:0022857">
    <property type="term" value="F:transmembrane transporter activity"/>
    <property type="evidence" value="ECO:0007669"/>
    <property type="project" value="InterPro"/>
</dbReference>
<keyword evidence="5 6" id="KW-0472">Membrane</keyword>
<dbReference type="InterPro" id="IPR011701">
    <property type="entry name" value="MFS"/>
</dbReference>
<dbReference type="PANTHER" id="PTHR23513:SF11">
    <property type="entry name" value="STAPHYLOFERRIN A TRANSPORTER"/>
    <property type="match status" value="1"/>
</dbReference>
<comment type="caution">
    <text evidence="8">The sequence shown here is derived from an EMBL/GenBank/DDBJ whole genome shotgun (WGS) entry which is preliminary data.</text>
</comment>
<keyword evidence="2" id="KW-1003">Cell membrane</keyword>
<proteinExistence type="predicted"/>
<feature type="transmembrane region" description="Helical" evidence="6">
    <location>
        <begin position="266"/>
        <end position="285"/>
    </location>
</feature>
<name>A0A2X0K3E2_9ACTN</name>
<organism evidence="8 9">
    <name type="scientific">Streptacidiphilus pinicola</name>
    <dbReference type="NCBI Taxonomy" id="2219663"/>
    <lineage>
        <taxon>Bacteria</taxon>
        <taxon>Bacillati</taxon>
        <taxon>Actinomycetota</taxon>
        <taxon>Actinomycetes</taxon>
        <taxon>Kitasatosporales</taxon>
        <taxon>Streptomycetaceae</taxon>
        <taxon>Streptacidiphilus</taxon>
    </lineage>
</organism>